<dbReference type="InterPro" id="IPR001977">
    <property type="entry name" value="Depp_CoAkinase"/>
</dbReference>
<dbReference type="PANTHER" id="PTHR10695:SF46">
    <property type="entry name" value="BIFUNCTIONAL COENZYME A SYNTHASE-RELATED"/>
    <property type="match status" value="1"/>
</dbReference>
<comment type="similarity">
    <text evidence="1 5">Belongs to the CoaE family.</text>
</comment>
<dbReference type="Proteomes" id="UP001302222">
    <property type="component" value="Unassembled WGS sequence"/>
</dbReference>
<keyword evidence="3 5" id="KW-0067">ATP-binding</keyword>
<protein>
    <recommendedName>
        <fullName evidence="5 6">Dephospho-CoA kinase</fullName>
        <ecNumber evidence="5 6">2.7.1.24</ecNumber>
    </recommendedName>
    <alternativeName>
        <fullName evidence="5">Dephosphocoenzyme A kinase</fullName>
    </alternativeName>
</protein>
<dbReference type="InterPro" id="IPR027417">
    <property type="entry name" value="P-loop_NTPase"/>
</dbReference>
<name>A0ABU5SEJ1_9BACT</name>
<dbReference type="Pfam" id="PF01121">
    <property type="entry name" value="CoaE"/>
    <property type="match status" value="1"/>
</dbReference>
<evidence type="ECO:0000256" key="1">
    <source>
        <dbReference type="ARBA" id="ARBA00009018"/>
    </source>
</evidence>
<organism evidence="7 8">
    <name type="scientific">Arcicella lustrica</name>
    <dbReference type="NCBI Taxonomy" id="2984196"/>
    <lineage>
        <taxon>Bacteria</taxon>
        <taxon>Pseudomonadati</taxon>
        <taxon>Bacteroidota</taxon>
        <taxon>Cytophagia</taxon>
        <taxon>Cytophagales</taxon>
        <taxon>Flectobacillaceae</taxon>
        <taxon>Arcicella</taxon>
    </lineage>
</organism>
<dbReference type="EMBL" id="JAYGIM010000003">
    <property type="protein sequence ID" value="MEA5425676.1"/>
    <property type="molecule type" value="Genomic_DNA"/>
</dbReference>
<sequence length="207" mass="23296">MGKVIGITGGIGSGKSIICKIFSILGVPIYEADTRAKWLVSHNLSLKASIIQLLGENAYKSNGDYHREWVASEVFNKPDLLLQLNALVHPAVHQDAREWIANNQHYPFVLYEAALMKAAGNGNVFDKVIVVTCPLSLRIQRVKERDKRSVEEIEAIIARQLPEEERLKIADFIIQNDEKTSLIEQVLDLYNRILDKDSCIKKGNSDK</sequence>
<evidence type="ECO:0000256" key="6">
    <source>
        <dbReference type="NCBIfam" id="TIGR00152"/>
    </source>
</evidence>
<dbReference type="PROSITE" id="PS51219">
    <property type="entry name" value="DPCK"/>
    <property type="match status" value="1"/>
</dbReference>
<dbReference type="RefSeq" id="WP_323256134.1">
    <property type="nucleotide sequence ID" value="NZ_JAYGIM010000003.1"/>
</dbReference>
<dbReference type="PANTHER" id="PTHR10695">
    <property type="entry name" value="DEPHOSPHO-COA KINASE-RELATED"/>
    <property type="match status" value="1"/>
</dbReference>
<accession>A0ABU5SEJ1</accession>
<proteinExistence type="inferred from homology"/>
<evidence type="ECO:0000256" key="3">
    <source>
        <dbReference type="ARBA" id="ARBA00022840"/>
    </source>
</evidence>
<dbReference type="GO" id="GO:0004140">
    <property type="term" value="F:dephospho-CoA kinase activity"/>
    <property type="evidence" value="ECO:0007669"/>
    <property type="project" value="UniProtKB-EC"/>
</dbReference>
<dbReference type="NCBIfam" id="TIGR00152">
    <property type="entry name" value="dephospho-CoA kinase"/>
    <property type="match status" value="1"/>
</dbReference>
<keyword evidence="5" id="KW-0963">Cytoplasm</keyword>
<evidence type="ECO:0000313" key="7">
    <source>
        <dbReference type="EMBL" id="MEA5425676.1"/>
    </source>
</evidence>
<comment type="caution">
    <text evidence="7">The sequence shown here is derived from an EMBL/GenBank/DDBJ whole genome shotgun (WGS) entry which is preliminary data.</text>
</comment>
<comment type="subcellular location">
    <subcellularLocation>
        <location evidence="5">Cytoplasm</location>
    </subcellularLocation>
</comment>
<evidence type="ECO:0000256" key="2">
    <source>
        <dbReference type="ARBA" id="ARBA00022741"/>
    </source>
</evidence>
<reference evidence="7 8" key="1">
    <citation type="submission" date="2023-12" db="EMBL/GenBank/DDBJ databases">
        <title>Novel species of the genus Arcicella isolated from rivers.</title>
        <authorList>
            <person name="Lu H."/>
        </authorList>
    </citation>
    <scope>NUCLEOTIDE SEQUENCE [LARGE SCALE GENOMIC DNA]</scope>
    <source>
        <strain evidence="7 8">DC25W</strain>
    </source>
</reference>
<keyword evidence="5 7" id="KW-0418">Kinase</keyword>
<comment type="function">
    <text evidence="5">Catalyzes the phosphorylation of the 3'-hydroxyl group of dephosphocoenzyme A to form coenzyme A.</text>
</comment>
<keyword evidence="2 5" id="KW-0547">Nucleotide-binding</keyword>
<dbReference type="CDD" id="cd02022">
    <property type="entry name" value="DPCK"/>
    <property type="match status" value="1"/>
</dbReference>
<dbReference type="EC" id="2.7.1.24" evidence="5 6"/>
<evidence type="ECO:0000256" key="4">
    <source>
        <dbReference type="ARBA" id="ARBA00022993"/>
    </source>
</evidence>
<feature type="binding site" evidence="5">
    <location>
        <begin position="12"/>
        <end position="17"/>
    </location>
    <ligand>
        <name>ATP</name>
        <dbReference type="ChEBI" id="CHEBI:30616"/>
    </ligand>
</feature>
<dbReference type="HAMAP" id="MF_00376">
    <property type="entry name" value="Dephospho_CoA_kinase"/>
    <property type="match status" value="1"/>
</dbReference>
<gene>
    <name evidence="5 7" type="primary">coaE</name>
    <name evidence="7" type="ORF">VB798_03780</name>
</gene>
<keyword evidence="5 7" id="KW-0808">Transferase</keyword>
<keyword evidence="8" id="KW-1185">Reference proteome</keyword>
<dbReference type="Gene3D" id="3.40.50.300">
    <property type="entry name" value="P-loop containing nucleotide triphosphate hydrolases"/>
    <property type="match status" value="1"/>
</dbReference>
<evidence type="ECO:0000313" key="8">
    <source>
        <dbReference type="Proteomes" id="UP001302222"/>
    </source>
</evidence>
<comment type="pathway">
    <text evidence="5">Cofactor biosynthesis; coenzyme A biosynthesis; CoA from (R)-pantothenate: step 5/5.</text>
</comment>
<dbReference type="SUPFAM" id="SSF52540">
    <property type="entry name" value="P-loop containing nucleoside triphosphate hydrolases"/>
    <property type="match status" value="1"/>
</dbReference>
<keyword evidence="4 5" id="KW-0173">Coenzyme A biosynthesis</keyword>
<comment type="catalytic activity">
    <reaction evidence="5">
        <text>3'-dephospho-CoA + ATP = ADP + CoA + H(+)</text>
        <dbReference type="Rhea" id="RHEA:18245"/>
        <dbReference type="ChEBI" id="CHEBI:15378"/>
        <dbReference type="ChEBI" id="CHEBI:30616"/>
        <dbReference type="ChEBI" id="CHEBI:57287"/>
        <dbReference type="ChEBI" id="CHEBI:57328"/>
        <dbReference type="ChEBI" id="CHEBI:456216"/>
        <dbReference type="EC" id="2.7.1.24"/>
    </reaction>
</comment>
<evidence type="ECO:0000256" key="5">
    <source>
        <dbReference type="HAMAP-Rule" id="MF_00376"/>
    </source>
</evidence>